<proteinExistence type="predicted"/>
<gene>
    <name evidence="2" type="ORF">SETIT_3G381000v2</name>
</gene>
<feature type="transmembrane region" description="Helical" evidence="1">
    <location>
        <begin position="171"/>
        <end position="196"/>
    </location>
</feature>
<reference evidence="2" key="2">
    <citation type="submission" date="2015-07" db="EMBL/GenBank/DDBJ databases">
        <authorList>
            <person name="Noorani M."/>
        </authorList>
    </citation>
    <scope>NUCLEOTIDE SEQUENCE</scope>
    <source>
        <strain evidence="2">Yugu1</strain>
    </source>
</reference>
<dbReference type="EMBL" id="CM003530">
    <property type="protein sequence ID" value="RCV19399.1"/>
    <property type="molecule type" value="Genomic_DNA"/>
</dbReference>
<dbReference type="OrthoDB" id="10636228at2759"/>
<evidence type="ECO:0000256" key="1">
    <source>
        <dbReference type="SAM" id="Phobius"/>
    </source>
</evidence>
<feature type="transmembrane region" description="Helical" evidence="1">
    <location>
        <begin position="59"/>
        <end position="78"/>
    </location>
</feature>
<organism evidence="2">
    <name type="scientific">Setaria italica</name>
    <name type="common">Foxtail millet</name>
    <name type="synonym">Panicum italicum</name>
    <dbReference type="NCBI Taxonomy" id="4555"/>
    <lineage>
        <taxon>Eukaryota</taxon>
        <taxon>Viridiplantae</taxon>
        <taxon>Streptophyta</taxon>
        <taxon>Embryophyta</taxon>
        <taxon>Tracheophyta</taxon>
        <taxon>Spermatophyta</taxon>
        <taxon>Magnoliopsida</taxon>
        <taxon>Liliopsida</taxon>
        <taxon>Poales</taxon>
        <taxon>Poaceae</taxon>
        <taxon>PACMAD clade</taxon>
        <taxon>Panicoideae</taxon>
        <taxon>Panicodae</taxon>
        <taxon>Paniceae</taxon>
        <taxon>Cenchrinae</taxon>
        <taxon>Setaria</taxon>
    </lineage>
</organism>
<evidence type="ECO:0000313" key="2">
    <source>
        <dbReference type="EMBL" id="RCV19399.1"/>
    </source>
</evidence>
<reference evidence="2" key="1">
    <citation type="journal article" date="2012" name="Nat. Biotechnol.">
        <title>Reference genome sequence of the model plant Setaria.</title>
        <authorList>
            <person name="Bennetzen J.L."/>
            <person name="Schmutz J."/>
            <person name="Wang H."/>
            <person name="Percifield R."/>
            <person name="Hawkins J."/>
            <person name="Pontaroli A.C."/>
            <person name="Estep M."/>
            <person name="Feng L."/>
            <person name="Vaughn J.N."/>
            <person name="Grimwood J."/>
            <person name="Jenkins J."/>
            <person name="Barry K."/>
            <person name="Lindquist E."/>
            <person name="Hellsten U."/>
            <person name="Deshpande S."/>
            <person name="Wang X."/>
            <person name="Wu X."/>
            <person name="Mitros T."/>
            <person name="Triplett J."/>
            <person name="Yang X."/>
            <person name="Ye C.Y."/>
            <person name="Mauro-Herrera M."/>
            <person name="Wang L."/>
            <person name="Li P."/>
            <person name="Sharma M."/>
            <person name="Sharma R."/>
            <person name="Ronald P.C."/>
            <person name="Panaud O."/>
            <person name="Kellogg E.A."/>
            <person name="Brutnell T.P."/>
            <person name="Doust A.N."/>
            <person name="Tuskan G.A."/>
            <person name="Rokhsar D."/>
            <person name="Devos K.M."/>
        </authorList>
    </citation>
    <scope>NUCLEOTIDE SEQUENCE [LARGE SCALE GENOMIC DNA]</scope>
    <source>
        <strain evidence="2">Yugu1</strain>
    </source>
</reference>
<name>A0A368QN46_SETIT</name>
<protein>
    <submittedName>
        <fullName evidence="2">Uncharacterized protein</fullName>
    </submittedName>
</protein>
<keyword evidence="1" id="KW-0812">Transmembrane</keyword>
<keyword evidence="1" id="KW-1133">Transmembrane helix</keyword>
<sequence>MPWLGMDDPSTSAPVTLHGPLEDSWATHCTYTCMNAKLQALLYGDLVGWPVCYKMPTGLSFPMLLSLSFACVCVPAAFRGRGRSRAPSCPPSSPSHRACNVGSFGAVPLMNDLGPWWCVDGGVECWPCNRVAPKVCACVHERQGPTDRRNDAAKFSWSIGRPWPNKTKWPIMWLDLIGCAGIVLAHTTHVVMLMIFHRCSFI</sequence>
<dbReference type="AlphaFoldDB" id="A0A368QN46"/>
<keyword evidence="1" id="KW-0472">Membrane</keyword>
<accession>A0A368QN46</accession>